<proteinExistence type="predicted"/>
<dbReference type="EMBL" id="FWZT01000006">
    <property type="protein sequence ID" value="SMF18036.1"/>
    <property type="molecule type" value="Genomic_DNA"/>
</dbReference>
<evidence type="ECO:0000313" key="2">
    <source>
        <dbReference type="Proteomes" id="UP000192907"/>
    </source>
</evidence>
<name>A0A1Y6BTY4_9BACT</name>
<gene>
    <name evidence="1" type="ORF">SAMN06296036_106157</name>
</gene>
<accession>A0A1Y6BTY4</accession>
<organism evidence="1 2">
    <name type="scientific">Pseudobacteriovorax antillogorgiicola</name>
    <dbReference type="NCBI Taxonomy" id="1513793"/>
    <lineage>
        <taxon>Bacteria</taxon>
        <taxon>Pseudomonadati</taxon>
        <taxon>Bdellovibrionota</taxon>
        <taxon>Oligoflexia</taxon>
        <taxon>Oligoflexales</taxon>
        <taxon>Pseudobacteriovoracaceae</taxon>
        <taxon>Pseudobacteriovorax</taxon>
    </lineage>
</organism>
<dbReference type="STRING" id="1513793.SAMN06296036_106157"/>
<dbReference type="RefSeq" id="WP_132317839.1">
    <property type="nucleotide sequence ID" value="NZ_FWZT01000006.1"/>
</dbReference>
<dbReference type="Proteomes" id="UP000192907">
    <property type="component" value="Unassembled WGS sequence"/>
</dbReference>
<keyword evidence="2" id="KW-1185">Reference proteome</keyword>
<dbReference type="AlphaFoldDB" id="A0A1Y6BTY4"/>
<reference evidence="2" key="1">
    <citation type="submission" date="2017-04" db="EMBL/GenBank/DDBJ databases">
        <authorList>
            <person name="Varghese N."/>
            <person name="Submissions S."/>
        </authorList>
    </citation>
    <scope>NUCLEOTIDE SEQUENCE [LARGE SCALE GENOMIC DNA]</scope>
    <source>
        <strain evidence="2">RKEM611</strain>
    </source>
</reference>
<evidence type="ECO:0000313" key="1">
    <source>
        <dbReference type="EMBL" id="SMF18036.1"/>
    </source>
</evidence>
<sequence>MWKSSLLLLSMASPLFGQGFGQKPFVQPYLKCETIDGKEVCANVSISGATHPGYYFPDVAVCEDVKTQRPFWPLPVDTKTDPKDPRLQDKAFMKELAWVTNQTRSTACTCCHDSSLGTSYAAWDISEPLIWTDQLTERGVAILAGELSSASSGVFKKEDNFGFDRRITGIPSTDPERMKAFFMNEFNRRGITQEMVDSYGDFGGFIFDRARNQVPTLCTPEEEGLLSNGTVAWSGGPARYVYILPALAPNPLVPPNSDTPEGTVWRLNVDHRAPALESGVTYGGIPQGSYQAVPVADQVAPPLVSGQVYRLYVLKDVLFPLTNCFFKAP</sequence>
<dbReference type="OrthoDB" id="5509755at2"/>
<protein>
    <submittedName>
        <fullName evidence="1">Uncharacterized protein</fullName>
    </submittedName>
</protein>